<dbReference type="Gene3D" id="3.30.60.30">
    <property type="match status" value="1"/>
</dbReference>
<feature type="region of interest" description="Disordered" evidence="1">
    <location>
        <begin position="131"/>
        <end position="154"/>
    </location>
</feature>
<name>A0A8J9VVJ3_9NEOP</name>
<organism evidence="2 3">
    <name type="scientific">Brenthis ino</name>
    <name type="common">lesser marbled fritillary</name>
    <dbReference type="NCBI Taxonomy" id="405034"/>
    <lineage>
        <taxon>Eukaryota</taxon>
        <taxon>Metazoa</taxon>
        <taxon>Ecdysozoa</taxon>
        <taxon>Arthropoda</taxon>
        <taxon>Hexapoda</taxon>
        <taxon>Insecta</taxon>
        <taxon>Pterygota</taxon>
        <taxon>Neoptera</taxon>
        <taxon>Endopterygota</taxon>
        <taxon>Lepidoptera</taxon>
        <taxon>Glossata</taxon>
        <taxon>Ditrysia</taxon>
        <taxon>Papilionoidea</taxon>
        <taxon>Nymphalidae</taxon>
        <taxon>Heliconiinae</taxon>
        <taxon>Argynnini</taxon>
        <taxon>Brenthis</taxon>
    </lineage>
</organism>
<protein>
    <recommendedName>
        <fullName evidence="4">Kazal-like domain-containing protein</fullName>
    </recommendedName>
</protein>
<dbReference type="Proteomes" id="UP000838878">
    <property type="component" value="Chromosome 9"/>
</dbReference>
<sequence>MKYQILFIPIWIIDCSHIAQNNSEVFVSYSGHSDLERLEKLEEHVPQKEEKVTEKEEKITKVSETVTEGVVFIPNEKPVFRVEDGMKIDDLVNTRRIGDLMENINVATEKPQQDILFISGKNNENLETLDASKKQNNHQDSGRLVPKSSKAKKPKPIDCTHLNCNNTINSVCGGKEEDKRWKFRLFLNECFFRKVNCGFQYAVNRYNIVPLEKCKNIGAHLVSRPFVFKPIPMPLQNKPSIQNETRRSFSSRRSLNMGIDGSFCAHACPSSCTDDYDPQCAVSNSGVRKVFLNHCKLDYNSCLYKVVWHRRPLSECVGGKKADMTQNRGFIGWMQRVGIVDRKGRLVLS</sequence>
<reference evidence="2" key="1">
    <citation type="submission" date="2021-12" db="EMBL/GenBank/DDBJ databases">
        <authorList>
            <person name="Martin H S."/>
        </authorList>
    </citation>
    <scope>NUCLEOTIDE SEQUENCE</scope>
</reference>
<evidence type="ECO:0000313" key="2">
    <source>
        <dbReference type="EMBL" id="CAH0731198.1"/>
    </source>
</evidence>
<accession>A0A8J9VVJ3</accession>
<dbReference type="EMBL" id="OV170229">
    <property type="protein sequence ID" value="CAH0731198.1"/>
    <property type="molecule type" value="Genomic_DNA"/>
</dbReference>
<proteinExistence type="predicted"/>
<dbReference type="OrthoDB" id="6614329at2759"/>
<evidence type="ECO:0000313" key="3">
    <source>
        <dbReference type="Proteomes" id="UP000838878"/>
    </source>
</evidence>
<feature type="non-terminal residue" evidence="2">
    <location>
        <position position="349"/>
    </location>
</feature>
<keyword evidence="3" id="KW-1185">Reference proteome</keyword>
<evidence type="ECO:0008006" key="4">
    <source>
        <dbReference type="Google" id="ProtNLM"/>
    </source>
</evidence>
<evidence type="ECO:0000256" key="1">
    <source>
        <dbReference type="SAM" id="MobiDB-lite"/>
    </source>
</evidence>
<dbReference type="AlphaFoldDB" id="A0A8J9VVJ3"/>
<gene>
    <name evidence="2" type="ORF">BINO364_LOCUS16100</name>
</gene>